<comment type="subunit">
    <text evidence="10">Forms an energy-coupling factor (ECF) transporter complex composed of an ATP-binding protein (A component, CbiO), a transmembrane protein (T component, CbiQ) and 2 possible substrate-capture proteins (S components, CbiM and CbiN) of unknown stoichimetry.</text>
</comment>
<keyword evidence="3 10" id="KW-1003">Cell membrane</keyword>
<keyword evidence="2 10" id="KW-0813">Transport</keyword>
<keyword evidence="4 10" id="KW-0169">Cobalamin biosynthesis</keyword>
<evidence type="ECO:0000256" key="3">
    <source>
        <dbReference type="ARBA" id="ARBA00022475"/>
    </source>
</evidence>
<dbReference type="NCBIfam" id="NF002780">
    <property type="entry name" value="PRK02898.1"/>
    <property type="match status" value="1"/>
</dbReference>
<sequence>MSRRAVNGLLILAIVAVFGVALVLGTERGGGGPDSFAGSDSQAMELVESTNPSYAAWFEPLFRPESSQVESGLFALQAGLGGIALGYLVGRLHERRRRPVQVAGEPVETAEQA</sequence>
<accession>A0ABT5GFC1</accession>
<comment type="pathway">
    <text evidence="10">Cofactor biosynthesis; adenosylcobalamin biosynthesis.</text>
</comment>
<dbReference type="EMBL" id="JAPFQL010000020">
    <property type="protein sequence ID" value="MDC5696904.1"/>
    <property type="molecule type" value="Genomic_DNA"/>
</dbReference>
<dbReference type="HAMAP" id="MF_00330">
    <property type="entry name" value="CbiN"/>
    <property type="match status" value="1"/>
</dbReference>
<evidence type="ECO:0000256" key="1">
    <source>
        <dbReference type="ARBA" id="ARBA00022426"/>
    </source>
</evidence>
<comment type="caution">
    <text evidence="10">Lacks conserved residue(s) required for the propagation of feature annotation.</text>
</comment>
<dbReference type="PANTHER" id="PTHR38662">
    <property type="entry name" value="COBALT TRANSPORT PROTEIN CBIN"/>
    <property type="match status" value="1"/>
</dbReference>
<gene>
    <name evidence="10" type="primary">cbiN</name>
    <name evidence="11" type="ORF">OO014_06500</name>
</gene>
<keyword evidence="8 10" id="KW-0472">Membrane</keyword>
<comment type="caution">
    <text evidence="11">The sequence shown here is derived from an EMBL/GenBank/DDBJ whole genome shotgun (WGS) entry which is preliminary data.</text>
</comment>
<comment type="function">
    <text evidence="10">Part of the energy-coupling factor (ECF) transporter complex CbiMNOQ involved in cobalt import.</text>
</comment>
<evidence type="ECO:0000313" key="12">
    <source>
        <dbReference type="Proteomes" id="UP001150259"/>
    </source>
</evidence>
<evidence type="ECO:0000256" key="7">
    <source>
        <dbReference type="ARBA" id="ARBA00023065"/>
    </source>
</evidence>
<dbReference type="PANTHER" id="PTHR38662:SF1">
    <property type="entry name" value="COBALT TRANSPORT PROTEIN CBIN"/>
    <property type="match status" value="1"/>
</dbReference>
<dbReference type="Pfam" id="PF02553">
    <property type="entry name" value="CbiN"/>
    <property type="match status" value="1"/>
</dbReference>
<evidence type="ECO:0000256" key="5">
    <source>
        <dbReference type="ARBA" id="ARBA00022692"/>
    </source>
</evidence>
<name>A0ABT5GFC1_9MICO</name>
<protein>
    <recommendedName>
        <fullName evidence="10">Cobalt transport protein CbiN</fullName>
    </recommendedName>
    <alternativeName>
        <fullName evidence="10">Energy-coupling factor transporter probable substrate-capture protein CbiN</fullName>
        <shortName evidence="10">ECF transporter S component CbiN</shortName>
    </alternativeName>
</protein>
<evidence type="ECO:0000256" key="10">
    <source>
        <dbReference type="HAMAP-Rule" id="MF_00330"/>
    </source>
</evidence>
<dbReference type="RefSeq" id="WP_272461477.1">
    <property type="nucleotide sequence ID" value="NZ_JAPFQL010000020.1"/>
</dbReference>
<reference evidence="11 12" key="1">
    <citation type="submission" date="2022-11" db="EMBL/GenBank/DDBJ databases">
        <title>Anaerobic phenanthrene biodegradation by a DNRA strain PheN6.</title>
        <authorList>
            <person name="Zhang Z."/>
        </authorList>
    </citation>
    <scope>NUCLEOTIDE SEQUENCE [LARGE SCALE GENOMIC DNA]</scope>
    <source>
        <strain evidence="11 12">PheN6</strain>
    </source>
</reference>
<keyword evidence="9 10" id="KW-0170">Cobalt</keyword>
<keyword evidence="6 10" id="KW-1133">Transmembrane helix</keyword>
<comment type="subcellular location">
    <subcellularLocation>
        <location evidence="10">Cell membrane</location>
        <topology evidence="10">Multi-pass membrane protein</topology>
    </subcellularLocation>
</comment>
<keyword evidence="12" id="KW-1185">Reference proteome</keyword>
<evidence type="ECO:0000256" key="9">
    <source>
        <dbReference type="ARBA" id="ARBA00023285"/>
    </source>
</evidence>
<dbReference type="InterPro" id="IPR003705">
    <property type="entry name" value="CbiN"/>
</dbReference>
<evidence type="ECO:0000256" key="4">
    <source>
        <dbReference type="ARBA" id="ARBA00022573"/>
    </source>
</evidence>
<dbReference type="Proteomes" id="UP001150259">
    <property type="component" value="Unassembled WGS sequence"/>
</dbReference>
<keyword evidence="1 10" id="KW-0171">Cobalt transport</keyword>
<evidence type="ECO:0000256" key="8">
    <source>
        <dbReference type="ARBA" id="ARBA00023136"/>
    </source>
</evidence>
<evidence type="ECO:0000313" key="11">
    <source>
        <dbReference type="EMBL" id="MDC5696904.1"/>
    </source>
</evidence>
<feature type="transmembrane region" description="Helical" evidence="10">
    <location>
        <begin position="71"/>
        <end position="89"/>
    </location>
</feature>
<organism evidence="11 12">
    <name type="scientific">Intrasporangium calvum</name>
    <dbReference type="NCBI Taxonomy" id="53358"/>
    <lineage>
        <taxon>Bacteria</taxon>
        <taxon>Bacillati</taxon>
        <taxon>Actinomycetota</taxon>
        <taxon>Actinomycetes</taxon>
        <taxon>Micrococcales</taxon>
        <taxon>Intrasporangiaceae</taxon>
        <taxon>Intrasporangium</taxon>
    </lineage>
</organism>
<keyword evidence="5 10" id="KW-0812">Transmembrane</keyword>
<evidence type="ECO:0000256" key="2">
    <source>
        <dbReference type="ARBA" id="ARBA00022448"/>
    </source>
</evidence>
<keyword evidence="7 10" id="KW-0406">Ion transport</keyword>
<comment type="similarity">
    <text evidence="10">Belongs to the CbiN family.</text>
</comment>
<proteinExistence type="inferred from homology"/>
<evidence type="ECO:0000256" key="6">
    <source>
        <dbReference type="ARBA" id="ARBA00022989"/>
    </source>
</evidence>